<comment type="similarity">
    <text evidence="1">Belongs to the vitamin uptake transporter (VUT/ECF) (TC 2.A.88) family. Q precursor transporter subfamily.</text>
</comment>
<sequence length="257" mass="28571">MANTYCAQLSTSALNWRREKVFLLLTGFFLCAMTLLNVIGITRFIELGPLALAVGVLPYPLTFLCTDIVSEIYGKQRANFMVTVGLIMNGFVIGTLWLASSLPSVQPDALPPWQVLNLSQEVILPSGEVVAGSIELFQLIFACTSGAVFASMLAYLAAQYCDVQLFHFWKRITKGKHLWLRNNFSTLISQGVDSFMVISVTFGAAFIAGAITLNQLLVLMGSNYLFKMMVALLDTLPFYISVHYLRQYLRVDDEIPL</sequence>
<evidence type="ECO:0000313" key="2">
    <source>
        <dbReference type="EMBL" id="MFC4364026.1"/>
    </source>
</evidence>
<name>A0ABV8V7Y7_9GAMM</name>
<dbReference type="RefSeq" id="WP_290262894.1">
    <property type="nucleotide sequence ID" value="NZ_JAUFQG010000004.1"/>
</dbReference>
<dbReference type="InterPro" id="IPR003744">
    <property type="entry name" value="YhhQ"/>
</dbReference>
<keyword evidence="1" id="KW-0812">Transmembrane</keyword>
<comment type="subcellular location">
    <subcellularLocation>
        <location evidence="1">Cell inner membrane</location>
        <topology evidence="1">Multi-pass membrane protein</topology>
    </subcellularLocation>
</comment>
<reference evidence="3" key="1">
    <citation type="journal article" date="2019" name="Int. J. Syst. Evol. Microbiol.">
        <title>The Global Catalogue of Microorganisms (GCM) 10K type strain sequencing project: providing services to taxonomists for standard genome sequencing and annotation.</title>
        <authorList>
            <consortium name="The Broad Institute Genomics Platform"/>
            <consortium name="The Broad Institute Genome Sequencing Center for Infectious Disease"/>
            <person name="Wu L."/>
            <person name="Ma J."/>
        </authorList>
    </citation>
    <scope>NUCLEOTIDE SEQUENCE [LARGE SCALE GENOMIC DNA]</scope>
    <source>
        <strain evidence="3">CECT 8570</strain>
    </source>
</reference>
<feature type="transmembrane region" description="Helical" evidence="1">
    <location>
        <begin position="195"/>
        <end position="218"/>
    </location>
</feature>
<keyword evidence="1" id="KW-1003">Cell membrane</keyword>
<comment type="caution">
    <text evidence="2">The sequence shown here is derived from an EMBL/GenBank/DDBJ whole genome shotgun (WGS) entry which is preliminary data.</text>
</comment>
<organism evidence="2 3">
    <name type="scientific">Simiduia curdlanivorans</name>
    <dbReference type="NCBI Taxonomy" id="1492769"/>
    <lineage>
        <taxon>Bacteria</taxon>
        <taxon>Pseudomonadati</taxon>
        <taxon>Pseudomonadota</taxon>
        <taxon>Gammaproteobacteria</taxon>
        <taxon>Cellvibrionales</taxon>
        <taxon>Cellvibrionaceae</taxon>
        <taxon>Simiduia</taxon>
    </lineage>
</organism>
<feature type="transmembrane region" description="Helical" evidence="1">
    <location>
        <begin position="21"/>
        <end position="41"/>
    </location>
</feature>
<dbReference type="NCBIfam" id="TIGR00697">
    <property type="entry name" value="queuosine precursor transporter"/>
    <property type="match status" value="1"/>
</dbReference>
<dbReference type="Proteomes" id="UP001595840">
    <property type="component" value="Unassembled WGS sequence"/>
</dbReference>
<keyword evidence="1" id="KW-1133">Transmembrane helix</keyword>
<accession>A0ABV8V7Y7</accession>
<keyword evidence="1" id="KW-0997">Cell inner membrane</keyword>
<protein>
    <recommendedName>
        <fullName evidence="1">Probable queuosine precursor transporter</fullName>
        <shortName evidence="1">Q precursor transporter</shortName>
    </recommendedName>
</protein>
<evidence type="ECO:0000313" key="3">
    <source>
        <dbReference type="Proteomes" id="UP001595840"/>
    </source>
</evidence>
<keyword evidence="1" id="KW-0472">Membrane</keyword>
<dbReference type="HAMAP" id="MF_02088">
    <property type="entry name" value="Q_prec_transport"/>
    <property type="match status" value="1"/>
</dbReference>
<dbReference type="EMBL" id="JBHSCX010000021">
    <property type="protein sequence ID" value="MFC4364026.1"/>
    <property type="molecule type" value="Genomic_DNA"/>
</dbReference>
<dbReference type="PANTHER" id="PTHR34300:SF2">
    <property type="entry name" value="QUEUOSINE PRECURSOR TRANSPORTER-RELATED"/>
    <property type="match status" value="1"/>
</dbReference>
<feature type="transmembrane region" description="Helical" evidence="1">
    <location>
        <begin position="78"/>
        <end position="99"/>
    </location>
</feature>
<evidence type="ECO:0000256" key="1">
    <source>
        <dbReference type="HAMAP-Rule" id="MF_02088"/>
    </source>
</evidence>
<dbReference type="Pfam" id="PF02592">
    <property type="entry name" value="Vut_1"/>
    <property type="match status" value="1"/>
</dbReference>
<gene>
    <name evidence="2" type="ORF">ACFOX3_17035</name>
</gene>
<feature type="transmembrane region" description="Helical" evidence="1">
    <location>
        <begin position="136"/>
        <end position="158"/>
    </location>
</feature>
<proteinExistence type="inferred from homology"/>
<keyword evidence="1" id="KW-0813">Transport</keyword>
<feature type="transmembrane region" description="Helical" evidence="1">
    <location>
        <begin position="224"/>
        <end position="245"/>
    </location>
</feature>
<dbReference type="PANTHER" id="PTHR34300">
    <property type="entry name" value="QUEUOSINE PRECURSOR TRANSPORTER-RELATED"/>
    <property type="match status" value="1"/>
</dbReference>
<comment type="function">
    <text evidence="1">Involved in the import of queuosine (Q) precursors, required for Q precursor salvage.</text>
</comment>
<feature type="transmembrane region" description="Helical" evidence="1">
    <location>
        <begin position="47"/>
        <end position="66"/>
    </location>
</feature>
<keyword evidence="3" id="KW-1185">Reference proteome</keyword>